<dbReference type="Proteomes" id="UP000594263">
    <property type="component" value="Unplaced"/>
</dbReference>
<evidence type="ECO:0000313" key="3">
    <source>
        <dbReference type="Proteomes" id="UP000594263"/>
    </source>
</evidence>
<name>A0A7N0U3D6_KALFE</name>
<dbReference type="NCBIfam" id="TIGR01640">
    <property type="entry name" value="F_box_assoc_1"/>
    <property type="match status" value="1"/>
</dbReference>
<organism evidence="2 3">
    <name type="scientific">Kalanchoe fedtschenkoi</name>
    <name type="common">Lavender scallops</name>
    <name type="synonym">South American air plant</name>
    <dbReference type="NCBI Taxonomy" id="63787"/>
    <lineage>
        <taxon>Eukaryota</taxon>
        <taxon>Viridiplantae</taxon>
        <taxon>Streptophyta</taxon>
        <taxon>Embryophyta</taxon>
        <taxon>Tracheophyta</taxon>
        <taxon>Spermatophyta</taxon>
        <taxon>Magnoliopsida</taxon>
        <taxon>eudicotyledons</taxon>
        <taxon>Gunneridae</taxon>
        <taxon>Pentapetalae</taxon>
        <taxon>Saxifragales</taxon>
        <taxon>Crassulaceae</taxon>
        <taxon>Kalanchoe</taxon>
    </lineage>
</organism>
<dbReference type="PANTHER" id="PTHR31672:SF13">
    <property type="entry name" value="F-BOX PROTEIN CPR30-LIKE"/>
    <property type="match status" value="1"/>
</dbReference>
<dbReference type="PROSITE" id="PS50181">
    <property type="entry name" value="FBOX"/>
    <property type="match status" value="1"/>
</dbReference>
<dbReference type="Pfam" id="PF00646">
    <property type="entry name" value="F-box"/>
    <property type="match status" value="1"/>
</dbReference>
<dbReference type="PANTHER" id="PTHR31672">
    <property type="entry name" value="BNACNNG10540D PROTEIN"/>
    <property type="match status" value="1"/>
</dbReference>
<dbReference type="CDD" id="cd22157">
    <property type="entry name" value="F-box_AtFBW1-like"/>
    <property type="match status" value="1"/>
</dbReference>
<dbReference type="InterPro" id="IPR006527">
    <property type="entry name" value="F-box-assoc_dom_typ1"/>
</dbReference>
<proteinExistence type="predicted"/>
<dbReference type="InterPro" id="IPR050796">
    <property type="entry name" value="SCF_F-box_component"/>
</dbReference>
<reference evidence="2" key="1">
    <citation type="submission" date="2021-01" db="UniProtKB">
        <authorList>
            <consortium name="EnsemblPlants"/>
        </authorList>
    </citation>
    <scope>IDENTIFICATION</scope>
</reference>
<dbReference type="InterPro" id="IPR036047">
    <property type="entry name" value="F-box-like_dom_sf"/>
</dbReference>
<feature type="domain" description="F-box" evidence="1">
    <location>
        <begin position="8"/>
        <end position="54"/>
    </location>
</feature>
<accession>A0A7N0U3D6</accession>
<dbReference type="EnsemblPlants" id="Kaladp0053s0319.1.v1.1">
    <property type="protein sequence ID" value="Kaladp0053s0319.1.v1.1.CDS.1"/>
    <property type="gene ID" value="Kaladp0053s0319.v1.1"/>
</dbReference>
<dbReference type="AlphaFoldDB" id="A0A7N0U3D6"/>
<dbReference type="SMART" id="SM00256">
    <property type="entry name" value="FBOX"/>
    <property type="match status" value="1"/>
</dbReference>
<dbReference type="SUPFAM" id="SSF81383">
    <property type="entry name" value="F-box domain"/>
    <property type="match status" value="1"/>
</dbReference>
<dbReference type="InterPro" id="IPR001810">
    <property type="entry name" value="F-box_dom"/>
</dbReference>
<sequence length="429" mass="48545">MAGGAEEEAAKEELPDHLLYSILTFLPVKFLLRFCCVSRKWRDLITSRSFYLDRCPVQSCSGSNPVVDDVVYWFRSTKRKILLSTAMHRIWGGDRGPRESLSVEVPFFSDGSEPHEDDFFYVSSLSCDGLLCVVYKGKGRLANRIIVWNPYARQCRSVSWPEEFEDDCFDQSVFVGFGYDEAISDYKVVVVKSPDSASGEWRVQVTALRSGSWRAVEQSSTSTLPLLPSSSVRMCGGFRPVAVEGDIYWMGKTRSDHARHMLKFSLAEETLTTLPLPPEVSEKLRTQIPNAGLEENGMSGRQRRVKLGHHQNKSLYLYHYNAYPDHKQGCAAVEVWLYTKTGKREEWMRVASFSENGIQDRLGVGLIRPLGFTAEGDFIMTCYNNNSLAAYIPREDKLEFLDTNDNLVCPKQSRTCGVSLVDRESSILP</sequence>
<dbReference type="Gramene" id="Kaladp0053s0319.1.v1.1">
    <property type="protein sequence ID" value="Kaladp0053s0319.1.v1.1.CDS.1"/>
    <property type="gene ID" value="Kaladp0053s0319.v1.1"/>
</dbReference>
<dbReference type="InterPro" id="IPR017451">
    <property type="entry name" value="F-box-assoc_interact_dom"/>
</dbReference>
<evidence type="ECO:0000313" key="2">
    <source>
        <dbReference type="EnsemblPlants" id="Kaladp0053s0319.1.v1.1.CDS.1"/>
    </source>
</evidence>
<dbReference type="Pfam" id="PF07734">
    <property type="entry name" value="FBA_1"/>
    <property type="match status" value="1"/>
</dbReference>
<evidence type="ECO:0000259" key="1">
    <source>
        <dbReference type="PROSITE" id="PS50181"/>
    </source>
</evidence>
<keyword evidence="3" id="KW-1185">Reference proteome</keyword>
<protein>
    <recommendedName>
        <fullName evidence="1">F-box domain-containing protein</fullName>
    </recommendedName>
</protein>
<dbReference type="Gene3D" id="1.20.1280.50">
    <property type="match status" value="1"/>
</dbReference>